<evidence type="ECO:0000313" key="2">
    <source>
        <dbReference type="EMBL" id="SMY29099.1"/>
    </source>
</evidence>
<evidence type="ECO:0000313" key="3">
    <source>
        <dbReference type="Proteomes" id="UP000215453"/>
    </source>
</evidence>
<dbReference type="AlphaFoldDB" id="A0A1Y6LZQ5"/>
<proteinExistence type="predicted"/>
<accession>A0A1Y6LZQ5</accession>
<organism evidence="2 3">
    <name type="scientific">Zymoseptoria tritici ST99CH_1A5</name>
    <dbReference type="NCBI Taxonomy" id="1276529"/>
    <lineage>
        <taxon>Eukaryota</taxon>
        <taxon>Fungi</taxon>
        <taxon>Dikarya</taxon>
        <taxon>Ascomycota</taxon>
        <taxon>Pezizomycotina</taxon>
        <taxon>Dothideomycetes</taxon>
        <taxon>Dothideomycetidae</taxon>
        <taxon>Mycosphaerellales</taxon>
        <taxon>Mycosphaerellaceae</taxon>
        <taxon>Zymoseptoria</taxon>
    </lineage>
</organism>
<dbReference type="EMBL" id="LT882686">
    <property type="protein sequence ID" value="SMY29099.1"/>
    <property type="molecule type" value="Genomic_DNA"/>
</dbReference>
<feature type="region of interest" description="Disordered" evidence="1">
    <location>
        <begin position="372"/>
        <end position="392"/>
    </location>
</feature>
<evidence type="ECO:0000256" key="1">
    <source>
        <dbReference type="SAM" id="MobiDB-lite"/>
    </source>
</evidence>
<sequence length="430" mass="49007">MKMSASTPQLPQPSKFHYYLEPDPYFIPLEKYHKSYWTIQCAIRGIKPCENAAPMRPWVVNFRGGEIRQHISNIRHILEDADSAGLEYDLRPKSLTAKLEEVSAAPRRSPDILGVRASKRLELNRTCQKMGLHHQAVAIPERFGKIWRYVVVGKVHDVVKEWVRMLETPARVEAEETKMEAVKKARRDRMEEWDEVRRQGRERVRSSIEEAEPVWTEADMGAGREQSTTNESCLDPEAHSHQLDADDELEVQRPVAAADWMQQSAEVRAALDLDRFLRGCATTAEMLAANSTLRDQIRDKCRTGGLVPLCMNITASTADHTSYEGLGLQVMIIGSCTLQISRLQDMVENRELPQSTRAVFDEARVQKEADERKQQVQEEANAAGERQWQEDAAARDRLVEIKEERRHLKEEASGLKAALRSRGCRTSKSP</sequence>
<feature type="region of interest" description="Disordered" evidence="1">
    <location>
        <begin position="410"/>
        <end position="430"/>
    </location>
</feature>
<reference evidence="2 3" key="1">
    <citation type="submission" date="2016-10" db="EMBL/GenBank/DDBJ databases">
        <authorList>
            <person name="Varghese N."/>
        </authorList>
    </citation>
    <scope>NUCLEOTIDE SEQUENCE [LARGE SCALE GENOMIC DNA]</scope>
</reference>
<name>A0A1Y6LZQ5_ZYMTR</name>
<gene>
    <name evidence="2" type="ORF">ZT1A5_G10546</name>
</gene>
<protein>
    <submittedName>
        <fullName evidence="2">Uncharacterized protein</fullName>
    </submittedName>
</protein>
<dbReference type="Proteomes" id="UP000215453">
    <property type="component" value="Chromosome 11"/>
</dbReference>